<feature type="transmembrane region" description="Helical" evidence="6">
    <location>
        <begin position="83"/>
        <end position="104"/>
    </location>
</feature>
<feature type="transmembrane region" description="Helical" evidence="6">
    <location>
        <begin position="25"/>
        <end position="44"/>
    </location>
</feature>
<evidence type="ECO:0000256" key="2">
    <source>
        <dbReference type="ARBA" id="ARBA00022475"/>
    </source>
</evidence>
<dbReference type="PANTHER" id="PTHR33931">
    <property type="entry name" value="HOLIN-LIKE PROTEIN CIDA-RELATED"/>
    <property type="match status" value="1"/>
</dbReference>
<dbReference type="GO" id="GO:0005886">
    <property type="term" value="C:plasma membrane"/>
    <property type="evidence" value="ECO:0007669"/>
    <property type="project" value="UniProtKB-SubCell"/>
</dbReference>
<keyword evidence="8" id="KW-1185">Reference proteome</keyword>
<dbReference type="OrthoDB" id="385012at2"/>
<comment type="caution">
    <text evidence="7">The sequence shown here is derived from an EMBL/GenBank/DDBJ whole genome shotgun (WGS) entry which is preliminary data.</text>
</comment>
<keyword evidence="2" id="KW-1003">Cell membrane</keyword>
<dbReference type="RefSeq" id="WP_149391562.1">
    <property type="nucleotide sequence ID" value="NZ_SMRS01000008.1"/>
</dbReference>
<protein>
    <submittedName>
        <fullName evidence="7">CidA/LrgA family protein</fullName>
    </submittedName>
</protein>
<evidence type="ECO:0000313" key="8">
    <source>
        <dbReference type="Proteomes" id="UP000325302"/>
    </source>
</evidence>
<accession>A0A5A9VZI2</accession>
<name>A0A5A9VZI2_9GAMM</name>
<evidence type="ECO:0000256" key="5">
    <source>
        <dbReference type="ARBA" id="ARBA00023136"/>
    </source>
</evidence>
<sequence length="122" mass="13285">MLVGFILLMLCQLLGEILVVVSGLPVPGPVAGMLILLIGLMIHGEVPESLRLPAEGLIRHLSLLFIPAGVGLLVHLERLAQEWWILAISLVVSTLVTLVITAWLMQRLQKKQDGAEVMHGDQ</sequence>
<keyword evidence="4 6" id="KW-1133">Transmembrane helix</keyword>
<dbReference type="InterPro" id="IPR005538">
    <property type="entry name" value="LrgA/CidA"/>
</dbReference>
<dbReference type="Proteomes" id="UP000325302">
    <property type="component" value="Unassembled WGS sequence"/>
</dbReference>
<evidence type="ECO:0000313" key="7">
    <source>
        <dbReference type="EMBL" id="KAA0873910.1"/>
    </source>
</evidence>
<evidence type="ECO:0000256" key="3">
    <source>
        <dbReference type="ARBA" id="ARBA00022692"/>
    </source>
</evidence>
<feature type="transmembrane region" description="Helical" evidence="6">
    <location>
        <begin position="56"/>
        <end position="77"/>
    </location>
</feature>
<dbReference type="EMBL" id="SMRS01000008">
    <property type="protein sequence ID" value="KAA0873910.1"/>
    <property type="molecule type" value="Genomic_DNA"/>
</dbReference>
<keyword evidence="5 6" id="KW-0472">Membrane</keyword>
<comment type="subcellular location">
    <subcellularLocation>
        <location evidence="1">Cell membrane</location>
        <topology evidence="1">Multi-pass membrane protein</topology>
    </subcellularLocation>
</comment>
<evidence type="ECO:0000256" key="6">
    <source>
        <dbReference type="SAM" id="Phobius"/>
    </source>
</evidence>
<dbReference type="AlphaFoldDB" id="A0A5A9VZI2"/>
<reference evidence="7 8" key="1">
    <citation type="submission" date="2019-03" db="EMBL/GenBank/DDBJ databases">
        <title>Nitrincola sp. nov. isolated from an Indian soda lake.</title>
        <authorList>
            <person name="Joshi A."/>
            <person name="Thite S.V."/>
            <person name="Joseph N."/>
            <person name="Dhotre D."/>
            <person name="Moorthy M."/>
            <person name="Shouche Y.S."/>
        </authorList>
    </citation>
    <scope>NUCLEOTIDE SEQUENCE [LARGE SCALE GENOMIC DNA]</scope>
    <source>
        <strain evidence="7 8">MEB193</strain>
    </source>
</reference>
<evidence type="ECO:0000256" key="4">
    <source>
        <dbReference type="ARBA" id="ARBA00022989"/>
    </source>
</evidence>
<dbReference type="PANTHER" id="PTHR33931:SF2">
    <property type="entry name" value="HOLIN-LIKE PROTEIN CIDA"/>
    <property type="match status" value="1"/>
</dbReference>
<evidence type="ECO:0000256" key="1">
    <source>
        <dbReference type="ARBA" id="ARBA00004651"/>
    </source>
</evidence>
<gene>
    <name evidence="7" type="ORF">E1H14_11185</name>
</gene>
<organism evidence="7 8">
    <name type="scientific">Nitrincola tapanii</name>
    <dbReference type="NCBI Taxonomy" id="1708751"/>
    <lineage>
        <taxon>Bacteria</taxon>
        <taxon>Pseudomonadati</taxon>
        <taxon>Pseudomonadota</taxon>
        <taxon>Gammaproteobacteria</taxon>
        <taxon>Oceanospirillales</taxon>
        <taxon>Oceanospirillaceae</taxon>
        <taxon>Nitrincola</taxon>
    </lineage>
</organism>
<proteinExistence type="predicted"/>
<keyword evidence="3 6" id="KW-0812">Transmembrane</keyword>
<dbReference type="Pfam" id="PF03788">
    <property type="entry name" value="LrgA"/>
    <property type="match status" value="1"/>
</dbReference>